<evidence type="ECO:0000259" key="12">
    <source>
        <dbReference type="Pfam" id="PF01435"/>
    </source>
</evidence>
<evidence type="ECO:0000256" key="8">
    <source>
        <dbReference type="ARBA" id="ARBA00023049"/>
    </source>
</evidence>
<dbReference type="PANTHER" id="PTHR43221">
    <property type="entry name" value="PROTEASE HTPX"/>
    <property type="match status" value="1"/>
</dbReference>
<evidence type="ECO:0000256" key="6">
    <source>
        <dbReference type="ARBA" id="ARBA00022833"/>
    </source>
</evidence>
<evidence type="ECO:0000256" key="3">
    <source>
        <dbReference type="ARBA" id="ARBA00022692"/>
    </source>
</evidence>
<comment type="similarity">
    <text evidence="10">Belongs to the peptidase M48 family.</text>
</comment>
<evidence type="ECO:0000256" key="5">
    <source>
        <dbReference type="ARBA" id="ARBA00022801"/>
    </source>
</evidence>
<dbReference type="HOGENOM" id="CLU_053828_0_0_0"/>
<evidence type="ECO:0000256" key="4">
    <source>
        <dbReference type="ARBA" id="ARBA00022723"/>
    </source>
</evidence>
<keyword evidence="8 10" id="KW-0482">Metalloprotease</keyword>
<keyword evidence="2 10" id="KW-0645">Protease</keyword>
<keyword evidence="7" id="KW-1133">Transmembrane helix</keyword>
<protein>
    <submittedName>
        <fullName evidence="13">Peptidase M48 Ste24p</fullName>
    </submittedName>
</protein>
<evidence type="ECO:0000256" key="9">
    <source>
        <dbReference type="ARBA" id="ARBA00023136"/>
    </source>
</evidence>
<dbReference type="Proteomes" id="UP000007575">
    <property type="component" value="Chromosome"/>
</dbReference>
<accession>H8GYT8</accession>
<evidence type="ECO:0000313" key="13">
    <source>
        <dbReference type="EMBL" id="AFD24865.1"/>
    </source>
</evidence>
<dbReference type="Pfam" id="PF01435">
    <property type="entry name" value="Peptidase_M48"/>
    <property type="match status" value="1"/>
</dbReference>
<evidence type="ECO:0000256" key="2">
    <source>
        <dbReference type="ARBA" id="ARBA00022670"/>
    </source>
</evidence>
<dbReference type="KEGG" id="dgo:DGo_CA0938"/>
<dbReference type="InterPro" id="IPR001915">
    <property type="entry name" value="Peptidase_M48"/>
</dbReference>
<dbReference type="Gene3D" id="3.30.2010.10">
    <property type="entry name" value="Metalloproteases ('zincins'), catalytic domain"/>
    <property type="match status" value="1"/>
</dbReference>
<keyword evidence="6 10" id="KW-0862">Zinc</keyword>
<dbReference type="EMBL" id="CP002191">
    <property type="protein sequence ID" value="AFD24865.1"/>
    <property type="molecule type" value="Genomic_DNA"/>
</dbReference>
<evidence type="ECO:0000256" key="10">
    <source>
        <dbReference type="RuleBase" id="RU003983"/>
    </source>
</evidence>
<dbReference type="GO" id="GO:0046872">
    <property type="term" value="F:metal ion binding"/>
    <property type="evidence" value="ECO:0007669"/>
    <property type="project" value="UniProtKB-KW"/>
</dbReference>
<name>H8GYT8_DEIGI</name>
<dbReference type="AlphaFoldDB" id="H8GYT8"/>
<dbReference type="PANTHER" id="PTHR43221:SF2">
    <property type="entry name" value="PROTEASE HTPX HOMOLOG"/>
    <property type="match status" value="1"/>
</dbReference>
<organism evidence="13 14">
    <name type="scientific">Deinococcus gobiensis (strain DSM 21396 / JCM 16679 / CGMCC 1.7299 / I-0)</name>
    <dbReference type="NCBI Taxonomy" id="745776"/>
    <lineage>
        <taxon>Bacteria</taxon>
        <taxon>Thermotogati</taxon>
        <taxon>Deinococcota</taxon>
        <taxon>Deinococci</taxon>
        <taxon>Deinococcales</taxon>
        <taxon>Deinococcaceae</taxon>
        <taxon>Deinococcus</taxon>
    </lineage>
</organism>
<proteinExistence type="inferred from homology"/>
<keyword evidence="9" id="KW-0472">Membrane</keyword>
<sequence>MLLGFVAAALLGYAWQARPRFGPLPGTEVTEAQAPELHRLVREVARVLGAARPARLVLIPEVNAFMGHGGLPPRPTLGLGLPLWYGLPPQERVAVLAHELAHDRSGDPARTGLIGAALHMLAQAYTVMQPDSVMRFNPTILELIGNAGMALLAWIPLGLYRLLLELIGADHQRAEFRADLLAAGVAGTPAVATALDRLHLSHLLESALHKQRHDPERPHAFAELRHMWDTVPEEQRQMRRDERAAQRTQLSATHPPTADRLQVVLSHPAGAQLRLDDAWAARIDAELLPFVRPLEAQAYDDYRDRYSS</sequence>
<dbReference type="CDD" id="cd07328">
    <property type="entry name" value="M48_Ste24p_like"/>
    <property type="match status" value="1"/>
</dbReference>
<dbReference type="InterPro" id="IPR050083">
    <property type="entry name" value="HtpX_protease"/>
</dbReference>
<gene>
    <name evidence="13" type="primary">htpX</name>
    <name evidence="13" type="ordered locus">DGo_CA0938</name>
</gene>
<feature type="compositionally biased region" description="Basic and acidic residues" evidence="11">
    <location>
        <begin position="232"/>
        <end position="245"/>
    </location>
</feature>
<comment type="cofactor">
    <cofactor evidence="10">
        <name>Zn(2+)</name>
        <dbReference type="ChEBI" id="CHEBI:29105"/>
    </cofactor>
    <text evidence="10">Binds 1 zinc ion per subunit.</text>
</comment>
<keyword evidence="1" id="KW-1003">Cell membrane</keyword>
<feature type="region of interest" description="Disordered" evidence="11">
    <location>
        <begin position="232"/>
        <end position="260"/>
    </location>
</feature>
<evidence type="ECO:0000313" key="14">
    <source>
        <dbReference type="Proteomes" id="UP000007575"/>
    </source>
</evidence>
<feature type="domain" description="Peptidase M48" evidence="12">
    <location>
        <begin position="32"/>
        <end position="264"/>
    </location>
</feature>
<dbReference type="GO" id="GO:0006508">
    <property type="term" value="P:proteolysis"/>
    <property type="evidence" value="ECO:0007669"/>
    <property type="project" value="UniProtKB-KW"/>
</dbReference>
<dbReference type="PATRIC" id="fig|745776.4.peg.962"/>
<keyword evidence="5 10" id="KW-0378">Hydrolase</keyword>
<dbReference type="STRING" id="745776.DGo_CA0938"/>
<dbReference type="eggNOG" id="COG0501">
    <property type="taxonomic scope" value="Bacteria"/>
</dbReference>
<evidence type="ECO:0000256" key="11">
    <source>
        <dbReference type="SAM" id="MobiDB-lite"/>
    </source>
</evidence>
<evidence type="ECO:0000256" key="7">
    <source>
        <dbReference type="ARBA" id="ARBA00022989"/>
    </source>
</evidence>
<dbReference type="GO" id="GO:0004222">
    <property type="term" value="F:metalloendopeptidase activity"/>
    <property type="evidence" value="ECO:0007669"/>
    <property type="project" value="InterPro"/>
</dbReference>
<evidence type="ECO:0000256" key="1">
    <source>
        <dbReference type="ARBA" id="ARBA00022475"/>
    </source>
</evidence>
<reference evidence="13 14" key="1">
    <citation type="journal article" date="2012" name="PLoS ONE">
        <title>Genome sequence and transcriptome analysis of the radioresistant bacterium Deinococcus gobiensis: insights into the extreme environmental adaptations.</title>
        <authorList>
            <person name="Yuan M."/>
            <person name="Chen M."/>
            <person name="Zhang W."/>
            <person name="Lu W."/>
            <person name="Wang J."/>
            <person name="Yang M."/>
            <person name="Zhao P."/>
            <person name="Tang R."/>
            <person name="Li X."/>
            <person name="Hao Y."/>
            <person name="Zhou Z."/>
            <person name="Zhan Y."/>
            <person name="Yu H."/>
            <person name="Teng C."/>
            <person name="Yan Y."/>
            <person name="Ping S."/>
            <person name="Wang Y."/>
            <person name="Lin M."/>
        </authorList>
    </citation>
    <scope>NUCLEOTIDE SEQUENCE [LARGE SCALE GENOMIC DNA]</scope>
    <source>
        <strain evidence="13 14">I-0</strain>
    </source>
</reference>
<keyword evidence="3" id="KW-0812">Transmembrane</keyword>
<keyword evidence="14" id="KW-1185">Reference proteome</keyword>
<keyword evidence="4" id="KW-0479">Metal-binding</keyword>